<protein>
    <submittedName>
        <fullName evidence="1">Uncharacterized protein</fullName>
    </submittedName>
</protein>
<dbReference type="Proteomes" id="UP000626109">
    <property type="component" value="Unassembled WGS sequence"/>
</dbReference>
<sequence>TRRGKNTSTWILESWRLSSPTTDGSEVTTLALAPADSAKVASRRGQASAARKAQLRRLFLESQLASVARLRSWEEEKVVLEVHCTEALEAAEEQEVLLGRG</sequence>
<dbReference type="EMBL" id="CAJNNW010037194">
    <property type="protein sequence ID" value="CAE8740042.1"/>
    <property type="molecule type" value="Genomic_DNA"/>
</dbReference>
<evidence type="ECO:0000313" key="2">
    <source>
        <dbReference type="Proteomes" id="UP000626109"/>
    </source>
</evidence>
<organism evidence="1 2">
    <name type="scientific">Polarella glacialis</name>
    <name type="common">Dinoflagellate</name>
    <dbReference type="NCBI Taxonomy" id="89957"/>
    <lineage>
        <taxon>Eukaryota</taxon>
        <taxon>Sar</taxon>
        <taxon>Alveolata</taxon>
        <taxon>Dinophyceae</taxon>
        <taxon>Suessiales</taxon>
        <taxon>Suessiaceae</taxon>
        <taxon>Polarella</taxon>
    </lineage>
</organism>
<comment type="caution">
    <text evidence="1">The sequence shown here is derived from an EMBL/GenBank/DDBJ whole genome shotgun (WGS) entry which is preliminary data.</text>
</comment>
<evidence type="ECO:0000313" key="1">
    <source>
        <dbReference type="EMBL" id="CAE8740042.1"/>
    </source>
</evidence>
<dbReference type="AlphaFoldDB" id="A0A813LW83"/>
<accession>A0A813LW83</accession>
<feature type="non-terminal residue" evidence="1">
    <location>
        <position position="1"/>
    </location>
</feature>
<proteinExistence type="predicted"/>
<gene>
    <name evidence="1" type="ORF">PGLA2088_LOCUS49856</name>
</gene>
<name>A0A813LW83_POLGL</name>
<reference evidence="1" key="1">
    <citation type="submission" date="2021-02" db="EMBL/GenBank/DDBJ databases">
        <authorList>
            <person name="Dougan E. K."/>
            <person name="Rhodes N."/>
            <person name="Thang M."/>
            <person name="Chan C."/>
        </authorList>
    </citation>
    <scope>NUCLEOTIDE SEQUENCE</scope>
</reference>
<feature type="non-terminal residue" evidence="1">
    <location>
        <position position="101"/>
    </location>
</feature>